<dbReference type="AlphaFoldDB" id="A0A841HNT6"/>
<keyword evidence="2 6" id="KW-0238">DNA-binding</keyword>
<accession>A0A841HNT6</accession>
<evidence type="ECO:0000256" key="1">
    <source>
        <dbReference type="ARBA" id="ARBA00022553"/>
    </source>
</evidence>
<evidence type="ECO:0000259" key="4">
    <source>
        <dbReference type="PROSITE" id="PS50043"/>
    </source>
</evidence>
<dbReference type="GO" id="GO:0003677">
    <property type="term" value="F:DNA binding"/>
    <property type="evidence" value="ECO:0007669"/>
    <property type="project" value="UniProtKB-KW"/>
</dbReference>
<dbReference type="EMBL" id="JACHHZ010000003">
    <property type="protein sequence ID" value="MBB6093930.1"/>
    <property type="molecule type" value="Genomic_DNA"/>
</dbReference>
<feature type="modified residue" description="4-aspartylphosphate" evidence="3">
    <location>
        <position position="54"/>
    </location>
</feature>
<gene>
    <name evidence="6" type="ORF">HNQ60_002811</name>
</gene>
<dbReference type="Gene3D" id="3.40.50.2300">
    <property type="match status" value="1"/>
</dbReference>
<dbReference type="Pfam" id="PF00196">
    <property type="entry name" value="GerE"/>
    <property type="match status" value="1"/>
</dbReference>
<organism evidence="6 7">
    <name type="scientific">Povalibacter uvarum</name>
    <dbReference type="NCBI Taxonomy" id="732238"/>
    <lineage>
        <taxon>Bacteria</taxon>
        <taxon>Pseudomonadati</taxon>
        <taxon>Pseudomonadota</taxon>
        <taxon>Gammaproteobacteria</taxon>
        <taxon>Steroidobacterales</taxon>
        <taxon>Steroidobacteraceae</taxon>
        <taxon>Povalibacter</taxon>
    </lineage>
</organism>
<dbReference type="InterPro" id="IPR016032">
    <property type="entry name" value="Sig_transdc_resp-reg_C-effctor"/>
</dbReference>
<dbReference type="SUPFAM" id="SSF46894">
    <property type="entry name" value="C-terminal effector domain of the bipartite response regulators"/>
    <property type="match status" value="1"/>
</dbReference>
<protein>
    <submittedName>
        <fullName evidence="6">DNA-binding NarL/FixJ family response regulator</fullName>
    </submittedName>
</protein>
<sequence>MKLLVIDDHPVFRDGLAALLRQAGEHTIVLQAAECAAAFDIADQHPDLDAVFVDLLMPGMSGDLAVREFGRRRPELPVIVLSGSENPSDVRRALNAGALGYIPKSASPQTLLSALQLVLTGNIYVPPLLATASAAQKQQGDGPGTPPPIEQLTERQMDVLRHLCTGLSNKEISSRLGIAEKTVKVHVAAIFKTLNVVNRTQAANAVREAKLL</sequence>
<dbReference type="SMART" id="SM00448">
    <property type="entry name" value="REC"/>
    <property type="match status" value="1"/>
</dbReference>
<dbReference type="PANTHER" id="PTHR45566">
    <property type="entry name" value="HTH-TYPE TRANSCRIPTIONAL REGULATOR YHJB-RELATED"/>
    <property type="match status" value="1"/>
</dbReference>
<dbReference type="InterPro" id="IPR011006">
    <property type="entry name" value="CheY-like_superfamily"/>
</dbReference>
<evidence type="ECO:0000313" key="7">
    <source>
        <dbReference type="Proteomes" id="UP000588068"/>
    </source>
</evidence>
<name>A0A841HNT6_9GAMM</name>
<dbReference type="InterPro" id="IPR001789">
    <property type="entry name" value="Sig_transdc_resp-reg_receiver"/>
</dbReference>
<dbReference type="InterPro" id="IPR000792">
    <property type="entry name" value="Tscrpt_reg_LuxR_C"/>
</dbReference>
<comment type="caution">
    <text evidence="6">The sequence shown here is derived from an EMBL/GenBank/DDBJ whole genome shotgun (WGS) entry which is preliminary data.</text>
</comment>
<keyword evidence="1 3" id="KW-0597">Phosphoprotein</keyword>
<dbReference type="PANTHER" id="PTHR45566:SF2">
    <property type="entry name" value="NARL SUBFAMILY"/>
    <property type="match status" value="1"/>
</dbReference>
<dbReference type="CDD" id="cd17535">
    <property type="entry name" value="REC_NarL-like"/>
    <property type="match status" value="1"/>
</dbReference>
<evidence type="ECO:0000313" key="6">
    <source>
        <dbReference type="EMBL" id="MBB6093930.1"/>
    </source>
</evidence>
<dbReference type="SUPFAM" id="SSF52172">
    <property type="entry name" value="CheY-like"/>
    <property type="match status" value="1"/>
</dbReference>
<dbReference type="PROSITE" id="PS50110">
    <property type="entry name" value="RESPONSE_REGULATORY"/>
    <property type="match status" value="1"/>
</dbReference>
<feature type="domain" description="Response regulatory" evidence="5">
    <location>
        <begin position="2"/>
        <end position="119"/>
    </location>
</feature>
<dbReference type="PROSITE" id="PS50043">
    <property type="entry name" value="HTH_LUXR_2"/>
    <property type="match status" value="1"/>
</dbReference>
<dbReference type="Proteomes" id="UP000588068">
    <property type="component" value="Unassembled WGS sequence"/>
</dbReference>
<keyword evidence="7" id="KW-1185">Reference proteome</keyword>
<proteinExistence type="predicted"/>
<reference evidence="6 7" key="1">
    <citation type="submission" date="2020-08" db="EMBL/GenBank/DDBJ databases">
        <title>Genomic Encyclopedia of Type Strains, Phase IV (KMG-IV): sequencing the most valuable type-strain genomes for metagenomic binning, comparative biology and taxonomic classification.</title>
        <authorList>
            <person name="Goeker M."/>
        </authorList>
    </citation>
    <scope>NUCLEOTIDE SEQUENCE [LARGE SCALE GENOMIC DNA]</scope>
    <source>
        <strain evidence="6 7">DSM 26723</strain>
    </source>
</reference>
<dbReference type="InterPro" id="IPR051015">
    <property type="entry name" value="EvgA-like"/>
</dbReference>
<dbReference type="GO" id="GO:0006355">
    <property type="term" value="P:regulation of DNA-templated transcription"/>
    <property type="evidence" value="ECO:0007669"/>
    <property type="project" value="InterPro"/>
</dbReference>
<dbReference type="RefSeq" id="WP_184332747.1">
    <property type="nucleotide sequence ID" value="NZ_JACHHZ010000003.1"/>
</dbReference>
<evidence type="ECO:0000259" key="5">
    <source>
        <dbReference type="PROSITE" id="PS50110"/>
    </source>
</evidence>
<dbReference type="SMART" id="SM00421">
    <property type="entry name" value="HTH_LUXR"/>
    <property type="match status" value="1"/>
</dbReference>
<dbReference type="PRINTS" id="PR00038">
    <property type="entry name" value="HTHLUXR"/>
</dbReference>
<feature type="domain" description="HTH luxR-type" evidence="4">
    <location>
        <begin position="145"/>
        <end position="210"/>
    </location>
</feature>
<evidence type="ECO:0000256" key="2">
    <source>
        <dbReference type="ARBA" id="ARBA00023125"/>
    </source>
</evidence>
<dbReference type="InterPro" id="IPR058245">
    <property type="entry name" value="NreC/VraR/RcsB-like_REC"/>
</dbReference>
<dbReference type="GO" id="GO:0000160">
    <property type="term" value="P:phosphorelay signal transduction system"/>
    <property type="evidence" value="ECO:0007669"/>
    <property type="project" value="InterPro"/>
</dbReference>
<dbReference type="CDD" id="cd06170">
    <property type="entry name" value="LuxR_C_like"/>
    <property type="match status" value="1"/>
</dbReference>
<evidence type="ECO:0000256" key="3">
    <source>
        <dbReference type="PROSITE-ProRule" id="PRU00169"/>
    </source>
</evidence>
<dbReference type="Pfam" id="PF00072">
    <property type="entry name" value="Response_reg"/>
    <property type="match status" value="1"/>
</dbReference>